<evidence type="ECO:0000313" key="3">
    <source>
        <dbReference type="Proteomes" id="UP000324748"/>
    </source>
</evidence>
<reference evidence="2 3" key="1">
    <citation type="submission" date="2019-05" db="EMBL/GenBank/DDBJ databases">
        <title>Emergence of the Ug99 lineage of the wheat stem rust pathogen through somatic hybridization.</title>
        <authorList>
            <person name="Li F."/>
            <person name="Upadhyaya N.M."/>
            <person name="Sperschneider J."/>
            <person name="Matny O."/>
            <person name="Nguyen-Phuc H."/>
            <person name="Mago R."/>
            <person name="Raley C."/>
            <person name="Miller M.E."/>
            <person name="Silverstein K.A.T."/>
            <person name="Henningsen E."/>
            <person name="Hirsch C.D."/>
            <person name="Visser B."/>
            <person name="Pretorius Z.A."/>
            <person name="Steffenson B.J."/>
            <person name="Schwessinger B."/>
            <person name="Dodds P.N."/>
            <person name="Figueroa M."/>
        </authorList>
    </citation>
    <scope>NUCLEOTIDE SEQUENCE [LARGE SCALE GENOMIC DNA]</scope>
    <source>
        <strain evidence="2">21-0</strain>
    </source>
</reference>
<protein>
    <submittedName>
        <fullName evidence="2">Uncharacterized protein</fullName>
    </submittedName>
</protein>
<organism evidence="2 3">
    <name type="scientific">Puccinia graminis f. sp. tritici</name>
    <dbReference type="NCBI Taxonomy" id="56615"/>
    <lineage>
        <taxon>Eukaryota</taxon>
        <taxon>Fungi</taxon>
        <taxon>Dikarya</taxon>
        <taxon>Basidiomycota</taxon>
        <taxon>Pucciniomycotina</taxon>
        <taxon>Pucciniomycetes</taxon>
        <taxon>Pucciniales</taxon>
        <taxon>Pucciniaceae</taxon>
        <taxon>Puccinia</taxon>
    </lineage>
</organism>
<feature type="region of interest" description="Disordered" evidence="1">
    <location>
        <begin position="1"/>
        <end position="35"/>
    </location>
</feature>
<evidence type="ECO:0000313" key="2">
    <source>
        <dbReference type="EMBL" id="KAA1065065.1"/>
    </source>
</evidence>
<keyword evidence="3" id="KW-1185">Reference proteome</keyword>
<gene>
    <name evidence="2" type="ORF">PGT21_023591</name>
</gene>
<name>A0A5B0LLA8_PUCGR</name>
<feature type="compositionally biased region" description="Polar residues" evidence="1">
    <location>
        <begin position="15"/>
        <end position="24"/>
    </location>
</feature>
<accession>A0A5B0LLA8</accession>
<comment type="caution">
    <text evidence="2">The sequence shown here is derived from an EMBL/GenBank/DDBJ whole genome shotgun (WGS) entry which is preliminary data.</text>
</comment>
<dbReference type="EMBL" id="VSWC01000197">
    <property type="protein sequence ID" value="KAA1065065.1"/>
    <property type="molecule type" value="Genomic_DNA"/>
</dbReference>
<dbReference type="AlphaFoldDB" id="A0A5B0LLA8"/>
<dbReference type="Proteomes" id="UP000324748">
    <property type="component" value="Unassembled WGS sequence"/>
</dbReference>
<sequence>MHAGPASGEEGARVTYTTDPQSGSGVFVGPTGRPPIPGAHGLQDSACPLSTWLMLLIHKSTDDSQAKTHKIHLNLNLHHIHPLLCTLSDKGQRQGHAIHSNHLHLVLELTPACLELTVCLKHHLIPKKVVLPVWSDQRKSHVRVYRGTLSHDGALSSCYCNNMSSQA</sequence>
<proteinExistence type="predicted"/>
<evidence type="ECO:0000256" key="1">
    <source>
        <dbReference type="SAM" id="MobiDB-lite"/>
    </source>
</evidence>